<organism evidence="13 14">
    <name type="scientific">Pristionchus fissidentatus</name>
    <dbReference type="NCBI Taxonomy" id="1538716"/>
    <lineage>
        <taxon>Eukaryota</taxon>
        <taxon>Metazoa</taxon>
        <taxon>Ecdysozoa</taxon>
        <taxon>Nematoda</taxon>
        <taxon>Chromadorea</taxon>
        <taxon>Rhabditida</taxon>
        <taxon>Rhabditina</taxon>
        <taxon>Diplogasteromorpha</taxon>
        <taxon>Diplogasteroidea</taxon>
        <taxon>Neodiplogasteridae</taxon>
        <taxon>Pristionchus</taxon>
    </lineage>
</organism>
<keyword evidence="5" id="KW-0812">Transmembrane</keyword>
<evidence type="ECO:0000256" key="9">
    <source>
        <dbReference type="ARBA" id="ARBA00023065"/>
    </source>
</evidence>
<comment type="caution">
    <text evidence="13">The sequence shown here is derived from an EMBL/GenBank/DDBJ whole genome shotgun (WGS) entry which is preliminary data.</text>
</comment>
<name>A0AAV5UZ64_9BILA</name>
<comment type="subcellular location">
    <subcellularLocation>
        <location evidence="1">Cell junction</location>
        <location evidence="1">Gap junction</location>
    </subcellularLocation>
    <subcellularLocation>
        <location evidence="2">Cell membrane</location>
        <topology evidence="2">Multi-pass membrane protein</topology>
    </subcellularLocation>
</comment>
<keyword evidence="8" id="KW-1133">Transmembrane helix</keyword>
<dbReference type="GO" id="GO:0005243">
    <property type="term" value="F:gap junction channel activity"/>
    <property type="evidence" value="ECO:0007669"/>
    <property type="project" value="TreeGrafter"/>
</dbReference>
<evidence type="ECO:0000256" key="3">
    <source>
        <dbReference type="ARBA" id="ARBA00022448"/>
    </source>
</evidence>
<keyword evidence="7" id="KW-0965">Cell junction</keyword>
<dbReference type="Proteomes" id="UP001432322">
    <property type="component" value="Unassembled WGS sequence"/>
</dbReference>
<gene>
    <name evidence="13" type="ORF">PFISCL1PPCAC_3872</name>
</gene>
<keyword evidence="6" id="KW-0303">Gap junction</keyword>
<evidence type="ECO:0000256" key="6">
    <source>
        <dbReference type="ARBA" id="ARBA00022868"/>
    </source>
</evidence>
<dbReference type="EMBL" id="BTSY01000001">
    <property type="protein sequence ID" value="GMT12575.1"/>
    <property type="molecule type" value="Genomic_DNA"/>
</dbReference>
<reference evidence="13" key="1">
    <citation type="submission" date="2023-10" db="EMBL/GenBank/DDBJ databases">
        <title>Genome assembly of Pristionchus species.</title>
        <authorList>
            <person name="Yoshida K."/>
            <person name="Sommer R.J."/>
        </authorList>
    </citation>
    <scope>NUCLEOTIDE SEQUENCE</scope>
    <source>
        <strain evidence="13">RS5133</strain>
    </source>
</reference>
<dbReference type="GO" id="GO:0005921">
    <property type="term" value="C:gap junction"/>
    <property type="evidence" value="ECO:0007669"/>
    <property type="project" value="UniProtKB-SubCell"/>
</dbReference>
<evidence type="ECO:0000256" key="1">
    <source>
        <dbReference type="ARBA" id="ARBA00004610"/>
    </source>
</evidence>
<evidence type="ECO:0000256" key="10">
    <source>
        <dbReference type="ARBA" id="ARBA00023136"/>
    </source>
</evidence>
<evidence type="ECO:0000313" key="13">
    <source>
        <dbReference type="EMBL" id="GMT12575.1"/>
    </source>
</evidence>
<keyword evidence="3" id="KW-0813">Transport</keyword>
<protein>
    <submittedName>
        <fullName evidence="13">Uncharacterized protein</fullName>
    </submittedName>
</protein>
<keyword evidence="4" id="KW-1003">Cell membrane</keyword>
<keyword evidence="11" id="KW-0407">Ion channel</keyword>
<dbReference type="GO" id="GO:0034220">
    <property type="term" value="P:monoatomic ion transmembrane transport"/>
    <property type="evidence" value="ECO:0007669"/>
    <property type="project" value="UniProtKB-KW"/>
</dbReference>
<dbReference type="PANTHER" id="PTHR11893:SF14">
    <property type="entry name" value="INNEXIN-10"/>
    <property type="match status" value="1"/>
</dbReference>
<dbReference type="InterPro" id="IPR000990">
    <property type="entry name" value="Innexin"/>
</dbReference>
<evidence type="ECO:0000256" key="4">
    <source>
        <dbReference type="ARBA" id="ARBA00022475"/>
    </source>
</evidence>
<evidence type="ECO:0000256" key="11">
    <source>
        <dbReference type="ARBA" id="ARBA00023303"/>
    </source>
</evidence>
<evidence type="ECO:0000256" key="7">
    <source>
        <dbReference type="ARBA" id="ARBA00022949"/>
    </source>
</evidence>
<feature type="region of interest" description="Disordered" evidence="12">
    <location>
        <begin position="80"/>
        <end position="102"/>
    </location>
</feature>
<keyword evidence="10" id="KW-0472">Membrane</keyword>
<evidence type="ECO:0000256" key="2">
    <source>
        <dbReference type="ARBA" id="ARBA00004651"/>
    </source>
</evidence>
<evidence type="ECO:0000313" key="14">
    <source>
        <dbReference type="Proteomes" id="UP001432322"/>
    </source>
</evidence>
<accession>A0AAV5UZ64</accession>
<feature type="compositionally biased region" description="Low complexity" evidence="12">
    <location>
        <begin position="93"/>
        <end position="102"/>
    </location>
</feature>
<dbReference type="PANTHER" id="PTHR11893">
    <property type="entry name" value="INNEXIN"/>
    <property type="match status" value="1"/>
</dbReference>
<feature type="non-terminal residue" evidence="13">
    <location>
        <position position="1"/>
    </location>
</feature>
<evidence type="ECO:0000256" key="12">
    <source>
        <dbReference type="SAM" id="MobiDB-lite"/>
    </source>
</evidence>
<sequence>EKNVARFVHSYLHRDGIFVLRMLSSHAGVIFTTDLVCALYRAFYGIEECAESHDESFENRKNKTKKTSLMFEAGEFTTALMPGTPPDVDSKSETSSTSSKKD</sequence>
<dbReference type="AlphaFoldDB" id="A0AAV5UZ64"/>
<keyword evidence="14" id="KW-1185">Reference proteome</keyword>
<evidence type="ECO:0000256" key="5">
    <source>
        <dbReference type="ARBA" id="ARBA00022692"/>
    </source>
</evidence>
<proteinExistence type="predicted"/>
<keyword evidence="9" id="KW-0406">Ion transport</keyword>
<dbReference type="GO" id="GO:0005886">
    <property type="term" value="C:plasma membrane"/>
    <property type="evidence" value="ECO:0007669"/>
    <property type="project" value="UniProtKB-SubCell"/>
</dbReference>
<evidence type="ECO:0000256" key="8">
    <source>
        <dbReference type="ARBA" id="ARBA00022989"/>
    </source>
</evidence>